<organism evidence="2 3">
    <name type="scientific">Trametes pubescens</name>
    <name type="common">White-rot fungus</name>
    <dbReference type="NCBI Taxonomy" id="154538"/>
    <lineage>
        <taxon>Eukaryota</taxon>
        <taxon>Fungi</taxon>
        <taxon>Dikarya</taxon>
        <taxon>Basidiomycota</taxon>
        <taxon>Agaricomycotina</taxon>
        <taxon>Agaricomycetes</taxon>
        <taxon>Polyporales</taxon>
        <taxon>Polyporaceae</taxon>
        <taxon>Trametes</taxon>
    </lineage>
</organism>
<accession>A0A1M2VK56</accession>
<evidence type="ECO:0000313" key="2">
    <source>
        <dbReference type="EMBL" id="OJT07946.1"/>
    </source>
</evidence>
<dbReference type="STRING" id="154538.A0A1M2VK56"/>
<protein>
    <submittedName>
        <fullName evidence="2">Uncharacterized protein</fullName>
    </submittedName>
</protein>
<feature type="compositionally biased region" description="Polar residues" evidence="1">
    <location>
        <begin position="206"/>
        <end position="221"/>
    </location>
</feature>
<comment type="caution">
    <text evidence="2">The sequence shown here is derived from an EMBL/GenBank/DDBJ whole genome shotgun (WGS) entry which is preliminary data.</text>
</comment>
<feature type="region of interest" description="Disordered" evidence="1">
    <location>
        <begin position="108"/>
        <end position="139"/>
    </location>
</feature>
<proteinExistence type="predicted"/>
<gene>
    <name evidence="2" type="ORF">TRAPUB_1157</name>
</gene>
<feature type="region of interest" description="Disordered" evidence="1">
    <location>
        <begin position="202"/>
        <end position="230"/>
    </location>
</feature>
<dbReference type="Proteomes" id="UP000184267">
    <property type="component" value="Unassembled WGS sequence"/>
</dbReference>
<name>A0A1M2VK56_TRAPU</name>
<reference evidence="2 3" key="1">
    <citation type="submission" date="2016-10" db="EMBL/GenBank/DDBJ databases">
        <title>Genome sequence of the basidiomycete white-rot fungus Trametes pubescens.</title>
        <authorList>
            <person name="Makela M.R."/>
            <person name="Granchi Z."/>
            <person name="Peng M."/>
            <person name="De Vries R.P."/>
            <person name="Grigoriev I."/>
            <person name="Riley R."/>
            <person name="Hilden K."/>
        </authorList>
    </citation>
    <scope>NUCLEOTIDE SEQUENCE [LARGE SCALE GENOMIC DNA]</scope>
    <source>
        <strain evidence="2 3">FBCC735</strain>
    </source>
</reference>
<dbReference type="EMBL" id="MNAD01001097">
    <property type="protein sequence ID" value="OJT07946.1"/>
    <property type="molecule type" value="Genomic_DNA"/>
</dbReference>
<dbReference type="AlphaFoldDB" id="A0A1M2VK56"/>
<evidence type="ECO:0000256" key="1">
    <source>
        <dbReference type="SAM" id="MobiDB-lite"/>
    </source>
</evidence>
<keyword evidence="3" id="KW-1185">Reference proteome</keyword>
<dbReference type="OrthoDB" id="2755216at2759"/>
<sequence>MNSPKNHKIPGTLGTRTSFRIAAKFEKTLLGDEIAVELAFSELERYLYGSATTAEDLLAEVEAIPFLLDFILCGQVSEAPQEFIAHQKSVETAASVLQTLSSLNLSGGALDGDTDDPKRLAKRKAQTRRRSSAASTLSSVTEEAPFHAFGVRPPTTQASAAEMITTILDKQRTILQFYLKAFRQEPHCSFFRTVYLPRLPNEEESGVSTDSIPQTPTSPSVPSKIRGSLPARPLDQPLTASLFMDGIESFGEWPILTSPRAQRDLRKARKEDGKKFKIIVKKIQELSKGHFSDDNHKRLTGLNVGVPVYEAKMSRDLRLVRDRATYRRGDNVVLPLVLSDSGTSEQEMRESPQDLNDIAKDLSKAEMEELRSLILEGYVPFSKAFLNNILADQDVAHVFNVSQPEKEIIEYPDSCIVVGEQ</sequence>
<dbReference type="OMA" id="RYVELAC"/>
<evidence type="ECO:0000313" key="3">
    <source>
        <dbReference type="Proteomes" id="UP000184267"/>
    </source>
</evidence>
<feature type="compositionally biased region" description="Basic residues" evidence="1">
    <location>
        <begin position="120"/>
        <end position="131"/>
    </location>
</feature>